<reference evidence="1" key="1">
    <citation type="journal article" date="2022" name="bioRxiv">
        <title>Sequencing and chromosome-scale assembly of the giantPleurodeles waltlgenome.</title>
        <authorList>
            <person name="Brown T."/>
            <person name="Elewa A."/>
            <person name="Iarovenko S."/>
            <person name="Subramanian E."/>
            <person name="Araus A.J."/>
            <person name="Petzold A."/>
            <person name="Susuki M."/>
            <person name="Suzuki K.-i.T."/>
            <person name="Hayashi T."/>
            <person name="Toyoda A."/>
            <person name="Oliveira C."/>
            <person name="Osipova E."/>
            <person name="Leigh N.D."/>
            <person name="Simon A."/>
            <person name="Yun M.H."/>
        </authorList>
    </citation>
    <scope>NUCLEOTIDE SEQUENCE</scope>
    <source>
        <strain evidence="1">20211129_DDA</strain>
        <tissue evidence="1">Liver</tissue>
    </source>
</reference>
<evidence type="ECO:0000313" key="1">
    <source>
        <dbReference type="EMBL" id="KAJ1082322.1"/>
    </source>
</evidence>
<accession>A0AAV7KVU5</accession>
<dbReference type="AlphaFoldDB" id="A0AAV7KVU5"/>
<organism evidence="1 2">
    <name type="scientific">Pleurodeles waltl</name>
    <name type="common">Iberian ribbed newt</name>
    <dbReference type="NCBI Taxonomy" id="8319"/>
    <lineage>
        <taxon>Eukaryota</taxon>
        <taxon>Metazoa</taxon>
        <taxon>Chordata</taxon>
        <taxon>Craniata</taxon>
        <taxon>Vertebrata</taxon>
        <taxon>Euteleostomi</taxon>
        <taxon>Amphibia</taxon>
        <taxon>Batrachia</taxon>
        <taxon>Caudata</taxon>
        <taxon>Salamandroidea</taxon>
        <taxon>Salamandridae</taxon>
        <taxon>Pleurodelinae</taxon>
        <taxon>Pleurodeles</taxon>
    </lineage>
</organism>
<name>A0AAV7KVU5_PLEWA</name>
<protein>
    <submittedName>
        <fullName evidence="1">Uncharacterized protein</fullName>
    </submittedName>
</protein>
<sequence length="164" mass="17875">MAHFNAPAPTKAFRPAGEPHALHVSPSSLRVLVPYPPYPGGFPPTDDGGPRDLPGWAPYGLIYLRYTPELLVGPHPEGPEPLRRVFGGFATLVTAGYPQRAAPIRQPILPFTGVPCFGSLHIVLTAHVPQIPGGIFIYVCTRRGDGLLRKGERYCWKRPDAGDY</sequence>
<evidence type="ECO:0000313" key="2">
    <source>
        <dbReference type="Proteomes" id="UP001066276"/>
    </source>
</evidence>
<dbReference type="Proteomes" id="UP001066276">
    <property type="component" value="Chromosome 12"/>
</dbReference>
<comment type="caution">
    <text evidence="1">The sequence shown here is derived from an EMBL/GenBank/DDBJ whole genome shotgun (WGS) entry which is preliminary data.</text>
</comment>
<gene>
    <name evidence="1" type="ORF">NDU88_002490</name>
</gene>
<keyword evidence="2" id="KW-1185">Reference proteome</keyword>
<dbReference type="EMBL" id="JANPWB010000016">
    <property type="protein sequence ID" value="KAJ1082322.1"/>
    <property type="molecule type" value="Genomic_DNA"/>
</dbReference>
<proteinExistence type="predicted"/>